<dbReference type="Pfam" id="PF07693">
    <property type="entry name" value="KAP_NTPase"/>
    <property type="match status" value="1"/>
</dbReference>
<dbReference type="InterPro" id="IPR027417">
    <property type="entry name" value="P-loop_NTPase"/>
</dbReference>
<dbReference type="EMBL" id="JBHUKQ010000016">
    <property type="protein sequence ID" value="MFD2485400.1"/>
    <property type="molecule type" value="Genomic_DNA"/>
</dbReference>
<evidence type="ECO:0000313" key="3">
    <source>
        <dbReference type="Proteomes" id="UP001597542"/>
    </source>
</evidence>
<dbReference type="RefSeq" id="WP_344278673.1">
    <property type="nucleotide sequence ID" value="NZ_BAAAHV010000015.1"/>
</dbReference>
<gene>
    <name evidence="2" type="ORF">ACFSUT_34370</name>
</gene>
<dbReference type="Proteomes" id="UP001597542">
    <property type="component" value="Unassembled WGS sequence"/>
</dbReference>
<sequence length="146" mass="16149">MDSRVAGVGGFDADVTSRSRLLGPEDLIEDRELTDVQEDRFEHQRIADQLVELATRVDTPTNIALYGPWGSGKSGIANLVKGRLHGVKGVRFVRFDAFKYAENPLRRTFVTAAANELGVTDAKYHEDLYSGRTRTDSVSPPRVSGR</sequence>
<keyword evidence="3" id="KW-1185">Reference proteome</keyword>
<reference evidence="3" key="1">
    <citation type="journal article" date="2019" name="Int. J. Syst. Evol. Microbiol.">
        <title>The Global Catalogue of Microorganisms (GCM) 10K type strain sequencing project: providing services to taxonomists for standard genome sequencing and annotation.</title>
        <authorList>
            <consortium name="The Broad Institute Genomics Platform"/>
            <consortium name="The Broad Institute Genome Sequencing Center for Infectious Disease"/>
            <person name="Wu L."/>
            <person name="Ma J."/>
        </authorList>
    </citation>
    <scope>NUCLEOTIDE SEQUENCE [LARGE SCALE GENOMIC DNA]</scope>
    <source>
        <strain evidence="3">CGMCC 4.7638</strain>
    </source>
</reference>
<evidence type="ECO:0000259" key="1">
    <source>
        <dbReference type="Pfam" id="PF07693"/>
    </source>
</evidence>
<dbReference type="Gene3D" id="3.40.50.300">
    <property type="entry name" value="P-loop containing nucleotide triphosphate hydrolases"/>
    <property type="match status" value="1"/>
</dbReference>
<proteinExistence type="predicted"/>
<comment type="caution">
    <text evidence="2">The sequence shown here is derived from an EMBL/GenBank/DDBJ whole genome shotgun (WGS) entry which is preliminary data.</text>
</comment>
<evidence type="ECO:0000313" key="2">
    <source>
        <dbReference type="EMBL" id="MFD2485400.1"/>
    </source>
</evidence>
<protein>
    <submittedName>
        <fullName evidence="2">P-loop NTPase fold protein</fullName>
    </submittedName>
</protein>
<organism evidence="2 3">
    <name type="scientific">Amycolatopsis albidoflavus</name>
    <dbReference type="NCBI Taxonomy" id="102226"/>
    <lineage>
        <taxon>Bacteria</taxon>
        <taxon>Bacillati</taxon>
        <taxon>Actinomycetota</taxon>
        <taxon>Actinomycetes</taxon>
        <taxon>Pseudonocardiales</taxon>
        <taxon>Pseudonocardiaceae</taxon>
        <taxon>Amycolatopsis</taxon>
    </lineage>
</organism>
<dbReference type="InterPro" id="IPR011646">
    <property type="entry name" value="KAP_P-loop"/>
</dbReference>
<dbReference type="SUPFAM" id="SSF52540">
    <property type="entry name" value="P-loop containing nucleoside triphosphate hydrolases"/>
    <property type="match status" value="1"/>
</dbReference>
<name>A0ABW5I996_9PSEU</name>
<accession>A0ABW5I996</accession>
<feature type="domain" description="KAP NTPase" evidence="1">
    <location>
        <begin position="46"/>
        <end position="117"/>
    </location>
</feature>